<keyword evidence="5" id="KW-0234">DNA repair</keyword>
<dbReference type="GO" id="GO:0043916">
    <property type="term" value="F:DNA-7-methylguanine glycosylase activity"/>
    <property type="evidence" value="ECO:0007669"/>
    <property type="project" value="TreeGrafter"/>
</dbReference>
<proteinExistence type="inferred from homology"/>
<dbReference type="SMART" id="SM00478">
    <property type="entry name" value="ENDO3c"/>
    <property type="match status" value="1"/>
</dbReference>
<dbReference type="GO" id="GO:0032993">
    <property type="term" value="C:protein-DNA complex"/>
    <property type="evidence" value="ECO:0007669"/>
    <property type="project" value="TreeGrafter"/>
</dbReference>
<gene>
    <name evidence="7" type="ORF">CWO92_19520</name>
</gene>
<accession>A0A2N3LFH0</accession>
<evidence type="ECO:0000256" key="5">
    <source>
        <dbReference type="ARBA" id="ARBA00023204"/>
    </source>
</evidence>
<dbReference type="InterPro" id="IPR011257">
    <property type="entry name" value="DNA_glycosylase"/>
</dbReference>
<keyword evidence="8" id="KW-1185">Reference proteome</keyword>
<comment type="similarity">
    <text evidence="2">Belongs to the alkylbase DNA glycosidase AlkA family.</text>
</comment>
<dbReference type="PANTHER" id="PTHR43003:SF5">
    <property type="entry name" value="DNA-3-METHYLADENINE GLYCOSYLASE"/>
    <property type="match status" value="1"/>
</dbReference>
<evidence type="ECO:0000313" key="8">
    <source>
        <dbReference type="Proteomes" id="UP000233440"/>
    </source>
</evidence>
<feature type="domain" description="HhH-GPD" evidence="6">
    <location>
        <begin position="43"/>
        <end position="200"/>
    </location>
</feature>
<comment type="caution">
    <text evidence="7">The sequence shown here is derived from an EMBL/GenBank/DDBJ whole genome shotgun (WGS) entry which is preliminary data.</text>
</comment>
<evidence type="ECO:0000256" key="3">
    <source>
        <dbReference type="ARBA" id="ARBA00012000"/>
    </source>
</evidence>
<evidence type="ECO:0000256" key="2">
    <source>
        <dbReference type="ARBA" id="ARBA00010817"/>
    </source>
</evidence>
<dbReference type="SUPFAM" id="SSF48150">
    <property type="entry name" value="DNA-glycosylase"/>
    <property type="match status" value="1"/>
</dbReference>
<dbReference type="RefSeq" id="WP_101355888.1">
    <property type="nucleotide sequence ID" value="NZ_PIQO01000019.1"/>
</dbReference>
<dbReference type="EMBL" id="PIQO01000019">
    <property type="protein sequence ID" value="PKR83370.1"/>
    <property type="molecule type" value="Genomic_DNA"/>
</dbReference>
<dbReference type="GO" id="GO:0005737">
    <property type="term" value="C:cytoplasm"/>
    <property type="evidence" value="ECO:0007669"/>
    <property type="project" value="TreeGrafter"/>
</dbReference>
<dbReference type="CDD" id="cd00056">
    <property type="entry name" value="ENDO3c"/>
    <property type="match status" value="1"/>
</dbReference>
<dbReference type="PANTHER" id="PTHR43003">
    <property type="entry name" value="DNA-3-METHYLADENINE GLYCOSYLASE"/>
    <property type="match status" value="1"/>
</dbReference>
<dbReference type="GO" id="GO:0008725">
    <property type="term" value="F:DNA-3-methyladenine glycosylase activity"/>
    <property type="evidence" value="ECO:0007669"/>
    <property type="project" value="TreeGrafter"/>
</dbReference>
<dbReference type="OrthoDB" id="9785929at2"/>
<dbReference type="Gene3D" id="1.10.1670.40">
    <property type="match status" value="1"/>
</dbReference>
<dbReference type="EC" id="3.2.2.21" evidence="3"/>
<dbReference type="AlphaFoldDB" id="A0A2N3LFH0"/>
<protein>
    <recommendedName>
        <fullName evidence="3">DNA-3-methyladenine glycosylase II</fullName>
        <ecNumber evidence="3">3.2.2.21</ecNumber>
    </recommendedName>
</protein>
<dbReference type="FunFam" id="1.10.340.30:FF:000004">
    <property type="entry name" value="DNA-3-methyladenine glycosylase II"/>
    <property type="match status" value="1"/>
</dbReference>
<dbReference type="InterPro" id="IPR051912">
    <property type="entry name" value="Alkylbase_DNA_Glycosylase/TA"/>
</dbReference>
<dbReference type="GO" id="GO:0006307">
    <property type="term" value="P:DNA alkylation repair"/>
    <property type="evidence" value="ECO:0007669"/>
    <property type="project" value="TreeGrafter"/>
</dbReference>
<dbReference type="GO" id="GO:0006285">
    <property type="term" value="P:base-excision repair, AP site formation"/>
    <property type="evidence" value="ECO:0007669"/>
    <property type="project" value="TreeGrafter"/>
</dbReference>
<dbReference type="Pfam" id="PF00730">
    <property type="entry name" value="HhH-GPD"/>
    <property type="match status" value="1"/>
</dbReference>
<reference evidence="7 8" key="1">
    <citation type="submission" date="2017-11" db="EMBL/GenBank/DDBJ databases">
        <title>Bacillus camelliae sp. nov., isolated from pu'er tea.</title>
        <authorList>
            <person name="Niu L."/>
        </authorList>
    </citation>
    <scope>NUCLEOTIDE SEQUENCE [LARGE SCALE GENOMIC DNA]</scope>
    <source>
        <strain evidence="7 8">7578-1</strain>
    </source>
</reference>
<evidence type="ECO:0000256" key="4">
    <source>
        <dbReference type="ARBA" id="ARBA00022763"/>
    </source>
</evidence>
<dbReference type="Proteomes" id="UP000233440">
    <property type="component" value="Unassembled WGS sequence"/>
</dbReference>
<dbReference type="Gene3D" id="1.10.340.30">
    <property type="entry name" value="Hypothetical protein, domain 2"/>
    <property type="match status" value="1"/>
</dbReference>
<evidence type="ECO:0000313" key="7">
    <source>
        <dbReference type="EMBL" id="PKR83370.1"/>
    </source>
</evidence>
<dbReference type="InterPro" id="IPR003265">
    <property type="entry name" value="HhH-GPD_domain"/>
</dbReference>
<evidence type="ECO:0000259" key="6">
    <source>
        <dbReference type="SMART" id="SM00478"/>
    </source>
</evidence>
<name>A0A2N3LFH0_9BACI</name>
<comment type="catalytic activity">
    <reaction evidence="1">
        <text>Hydrolysis of alkylated DNA, releasing 3-methyladenine, 3-methylguanine, 7-methylguanine and 7-methyladenine.</text>
        <dbReference type="EC" id="3.2.2.21"/>
    </reaction>
</comment>
<sequence>MKDILLENLSNSDPLLKQLIEVIGPLQLHRRDDCYSALLRSIVGQQLSAKVASVLNERLRNITNDQLTPEIIQSLSDNQLREIGISFRKISYIRDLTKKVQQKEILFDHLFYMSNESVIKALTEIKGIGRWTAEMFLIFSLGRLDVLSLLDIGLQRGAKWLYSAPKESDGKKLLEEKGKHWAPYQSIASLYLWEIVNREYVLSYPSFAEYTLSTNL</sequence>
<dbReference type="GO" id="GO:0032131">
    <property type="term" value="F:alkylated DNA binding"/>
    <property type="evidence" value="ECO:0007669"/>
    <property type="project" value="TreeGrafter"/>
</dbReference>
<keyword evidence="4" id="KW-0227">DNA damage</keyword>
<evidence type="ECO:0000256" key="1">
    <source>
        <dbReference type="ARBA" id="ARBA00000086"/>
    </source>
</evidence>
<organism evidence="7 8">
    <name type="scientific">Heyndrickxia camelliae</name>
    <dbReference type="NCBI Taxonomy" id="1707093"/>
    <lineage>
        <taxon>Bacteria</taxon>
        <taxon>Bacillati</taxon>
        <taxon>Bacillota</taxon>
        <taxon>Bacilli</taxon>
        <taxon>Bacillales</taxon>
        <taxon>Bacillaceae</taxon>
        <taxon>Heyndrickxia</taxon>
    </lineage>
</organism>